<reference evidence="6 7" key="1">
    <citation type="submission" date="2019-04" db="EMBL/GenBank/DDBJ databases">
        <title>Chromosome genome assembly for Takifugu flavidus.</title>
        <authorList>
            <person name="Xiao S."/>
        </authorList>
    </citation>
    <scope>NUCLEOTIDE SEQUENCE [LARGE SCALE GENOMIC DNA]</scope>
    <source>
        <strain evidence="6">HTHZ2018</strain>
        <tissue evidence="6">Muscle</tissue>
    </source>
</reference>
<dbReference type="EMBL" id="RHFK02000001">
    <property type="protein sequence ID" value="TWW80444.1"/>
    <property type="molecule type" value="Genomic_DNA"/>
</dbReference>
<feature type="compositionally biased region" description="Polar residues" evidence="3">
    <location>
        <begin position="382"/>
        <end position="393"/>
    </location>
</feature>
<dbReference type="AlphaFoldDB" id="A0A5C6PL40"/>
<dbReference type="PROSITE" id="PS50026">
    <property type="entry name" value="EGF_3"/>
    <property type="match status" value="1"/>
</dbReference>
<evidence type="ECO:0000256" key="2">
    <source>
        <dbReference type="PROSITE-ProRule" id="PRU00076"/>
    </source>
</evidence>
<sequence length="476" mass="52863">MTPGVSSGCPGYCSGSSSLCHNRGRCIEKSNGYVCDCSQSAYGGTTCNQEVSVSFDTESSVTYTFQEPFSVMQNRSSQASSVSTESSSRAREDVAFSFVTSQRPAMLMTVSTFSQQHIAVILAMNGTHSLWRDGWRDRGRDGGRDGWVDGWRDVWRDGWVEGRREGWVMDGWMMDGGMDDGWMDGWMGNWNVDPAALGDARLPDSVIPQRLSAWAEHRVRIDLSRHLNSGHAAPRLEEDRTGTYVVWSLQIWYHLQTDRSPDVFSPAPNNMADGRLHRVRIHRVGRSLYVQIDQDIHTKYTLSSDAELILIRSLTLGKVTGKENFNEKVAQAASKGFVGCLSSVQFNHVAPLKAALMNRGSSLVTIRGPLVQSNCGSLAESTSHTLQDQTATANKDKEQHGSSSQKDLAVIAGVVTAVVFISVCALAAISRLLYQQRRAQRTGGIKEENSQSMYTDYRTELHLHNPVRDNMKEYYI</sequence>
<evidence type="ECO:0000259" key="5">
    <source>
        <dbReference type="PROSITE" id="PS50026"/>
    </source>
</evidence>
<protein>
    <submittedName>
        <fullName evidence="6">Contactin-associated protein-like 5</fullName>
    </submittedName>
</protein>
<feature type="domain" description="EGF-like" evidence="5">
    <location>
        <begin position="10"/>
        <end position="48"/>
    </location>
</feature>
<keyword evidence="7" id="KW-1185">Reference proteome</keyword>
<evidence type="ECO:0000256" key="3">
    <source>
        <dbReference type="SAM" id="MobiDB-lite"/>
    </source>
</evidence>
<dbReference type="PANTHER" id="PTHR15036">
    <property type="entry name" value="PIKACHURIN-LIKE PROTEIN"/>
    <property type="match status" value="1"/>
</dbReference>
<keyword evidence="4" id="KW-1133">Transmembrane helix</keyword>
<dbReference type="InterPro" id="IPR001791">
    <property type="entry name" value="Laminin_G"/>
</dbReference>
<dbReference type="InterPro" id="IPR050372">
    <property type="entry name" value="Neurexin-related_CASP"/>
</dbReference>
<keyword evidence="4" id="KW-0472">Membrane</keyword>
<dbReference type="Proteomes" id="UP000324091">
    <property type="component" value="Chromosome 1"/>
</dbReference>
<keyword evidence="2" id="KW-0245">EGF-like domain</keyword>
<dbReference type="SUPFAM" id="SSF49899">
    <property type="entry name" value="Concanavalin A-like lectins/glucanases"/>
    <property type="match status" value="2"/>
</dbReference>
<comment type="caution">
    <text evidence="6">The sequence shown here is derived from an EMBL/GenBank/DDBJ whole genome shotgun (WGS) entry which is preliminary data.</text>
</comment>
<dbReference type="Gene3D" id="2.10.25.10">
    <property type="entry name" value="Laminin"/>
    <property type="match status" value="1"/>
</dbReference>
<name>A0A5C6PL40_9TELE</name>
<dbReference type="InterPro" id="IPR013320">
    <property type="entry name" value="ConA-like_dom_sf"/>
</dbReference>
<evidence type="ECO:0000313" key="6">
    <source>
        <dbReference type="EMBL" id="TWW80444.1"/>
    </source>
</evidence>
<proteinExistence type="predicted"/>
<accession>A0A5C6PL40</accession>
<evidence type="ECO:0000313" key="7">
    <source>
        <dbReference type="Proteomes" id="UP000324091"/>
    </source>
</evidence>
<evidence type="ECO:0000256" key="1">
    <source>
        <dbReference type="ARBA" id="ARBA00023157"/>
    </source>
</evidence>
<feature type="transmembrane region" description="Helical" evidence="4">
    <location>
        <begin position="408"/>
        <end position="434"/>
    </location>
</feature>
<organism evidence="6 7">
    <name type="scientific">Takifugu flavidus</name>
    <name type="common">sansaifugu</name>
    <dbReference type="NCBI Taxonomy" id="433684"/>
    <lineage>
        <taxon>Eukaryota</taxon>
        <taxon>Metazoa</taxon>
        <taxon>Chordata</taxon>
        <taxon>Craniata</taxon>
        <taxon>Vertebrata</taxon>
        <taxon>Euteleostomi</taxon>
        <taxon>Actinopterygii</taxon>
        <taxon>Neopterygii</taxon>
        <taxon>Teleostei</taxon>
        <taxon>Neoteleostei</taxon>
        <taxon>Acanthomorphata</taxon>
        <taxon>Eupercaria</taxon>
        <taxon>Tetraodontiformes</taxon>
        <taxon>Tetradontoidea</taxon>
        <taxon>Tetraodontidae</taxon>
        <taxon>Takifugu</taxon>
    </lineage>
</organism>
<evidence type="ECO:0000256" key="4">
    <source>
        <dbReference type="SAM" id="Phobius"/>
    </source>
</evidence>
<keyword evidence="4" id="KW-0812">Transmembrane</keyword>
<gene>
    <name evidence="6" type="ORF">D4764_01G0002590</name>
</gene>
<comment type="caution">
    <text evidence="2">Lacks conserved residue(s) required for the propagation of feature annotation.</text>
</comment>
<dbReference type="CDD" id="cd00110">
    <property type="entry name" value="LamG"/>
    <property type="match status" value="1"/>
</dbReference>
<dbReference type="InterPro" id="IPR000742">
    <property type="entry name" value="EGF"/>
</dbReference>
<dbReference type="PANTHER" id="PTHR15036:SF84">
    <property type="entry name" value="CONTACTIN-ASSOCIATED PROTEIN-LIKE 5 ISOFORM X1"/>
    <property type="match status" value="1"/>
</dbReference>
<feature type="region of interest" description="Disordered" evidence="3">
    <location>
        <begin position="382"/>
        <end position="402"/>
    </location>
</feature>
<keyword evidence="1" id="KW-1015">Disulfide bond</keyword>
<dbReference type="Pfam" id="PF02210">
    <property type="entry name" value="Laminin_G_2"/>
    <property type="match status" value="1"/>
</dbReference>
<dbReference type="CDD" id="cd00054">
    <property type="entry name" value="EGF_CA"/>
    <property type="match status" value="1"/>
</dbReference>
<dbReference type="Gene3D" id="2.60.120.200">
    <property type="match status" value="1"/>
</dbReference>